<feature type="domain" description="SpaA-like prealbumin fold" evidence="9">
    <location>
        <begin position="1536"/>
        <end position="1630"/>
    </location>
</feature>
<dbReference type="InterPro" id="IPR008966">
    <property type="entry name" value="Adhesion_dom_sf"/>
</dbReference>
<evidence type="ECO:0000256" key="3">
    <source>
        <dbReference type="ARBA" id="ARBA00022512"/>
    </source>
</evidence>
<dbReference type="InterPro" id="IPR011252">
    <property type="entry name" value="Fibrogen-bd_dom1"/>
</dbReference>
<dbReference type="GO" id="GO:0007155">
    <property type="term" value="P:cell adhesion"/>
    <property type="evidence" value="ECO:0007669"/>
    <property type="project" value="InterPro"/>
</dbReference>
<feature type="domain" description="SpaA-like prealbumin fold" evidence="9">
    <location>
        <begin position="1033"/>
        <end position="1110"/>
    </location>
</feature>
<evidence type="ECO:0000256" key="2">
    <source>
        <dbReference type="ARBA" id="ARBA00007257"/>
    </source>
</evidence>
<sequence length="1670" mass="183323">MKRTISTFMLFVLLINTLSSSLMLPQVLAESANSETIVEKMVFINAQEEEIPIEQAEGEGQIKLTFGLGDVDTTVPYEETLTLPENIEVAVDQTGDMLPGNGGESVGQYIVKTDRTLRMTTNEQASGQTGTIIFNAAGLAQEPPSEEVSEETAAFSTTAAAMNTEITTDFIVNTTVKKDGSVLENGTELNIEPPYSNTVLELRYDFELVNEHGYGTGAFYKLTVPSMFEIPNISETNAAELKRGDGTVFGSFYTEGNDIVITFNEIITTESNITGQIQLEANIDDNYNGPAEGDTLVFPFGEEATLEFPISFKPDENGLDKKGIGNRGYNTEFITWTVDVNKNLQTITDTQLTDVIPKGDHTFIADSFKVYALSVNADGSVQEPLNDVTDAVLNDNFQLDVATDAKSFNLDMGEIDSAYRIEYRTEVNDRVGEEYKNGAILTGADDLNLTTDATVAVTRGNPLAKTSSNYDDVAQTIDWEVKYNYDEKTIPQGRATLIDEFGNVNQTLDVDSFEIYQVSINPDTGEETGETLYENYTLTENENGYTVQFNESIDGAFKLKYRTNTIDRVENDAEVTNTISDDFENTAGGNQGIGQGILIKNNTGANYQDKTTDWSITINRDEELMQETIFKDTLPVGFTFQPDTLSVEGYDGDYDVTYDTNDTNNQYITIHFNGDITERVTLSYRTDIDYNAVERDAEGLVKASYLNDASVDWIPENQETSVKKKATAAFNPDDFTRNNGFKYGSYNVASKEMTWTIGVNYNEEDLQGVKVTDSLIGDQNFTKEDVKVYQMNLTPGANEFELGTEVTSEFTISDLTEPGFEVDFGDITTGYVIIFTTDFKDQQVAETYENTATVSSTNREPATLEASVSPRFGGEYTTKEGQQNTDNGRIVNWTVNINRSQSLLNDLVIKDTPSINQSLVQDSFVIYETTATADNIVKNEGATLEEGTDYDLEFSAAENGQESFTITFKGDKQEIEEAYVLTYDTYILYKGDGNIGNDLSISGDQVVENTGGSSVNRAISFNSISGSITGEVGSLVIKKVDAEDITLLEGAEFQLYDESGEVLLRTGTTDSAGNLTFVNLLYGNYQLKEVTPPDGYVIDRTVGDTRVVTVDSNAGTVDNPDVTVENYKIKRDVRLTKVDGTTNDKLAGVEFELFQADDTQVTSFTETDLTTNASGEIYLEDLAPGDYYFKEKTPIANYQANTNEYSFTIKEDHIILDIDADALTVENELIPGRGEMRKIDADKLDTANNGLAGARFRIESTDDGISFGRTVTSGENGLIETGDLRPGNYTIEETSAPNGFTLSERDPIAFTIPLNTVSADTVTISSDPFENNVKTTAIEVTKQDSINGQLLPGAEFELTYSNGDYDLDSSPRTGVTDESGKVTFDDLKPGTYQLKETKTPDGYISSSTPIEITVTLGDVHNARVIRETVENAPYANVTLKKVDAETSTALAGAIFDVEDTSGGKITGYENITTDENGNISITGLPAGTYQLRETQAPDGYTIQTGGYLSDPFTVDAGVTETEGISLGNVGNDIIKGSVKLVKVDGDTTDNLENVEFQLEAISLVNGGTYETTTHSTDANGEIIIDDLRPGTYRFVETGPLSGYQPYWGTSSFTLNFPHDEDQVEVEVRNYQRISIDVEKVWNDQSNVDNRPESVTIELLRNGAQREKPNN</sequence>
<proteinExistence type="inferred from homology"/>
<reference evidence="11 12" key="1">
    <citation type="submission" date="2016-10" db="EMBL/GenBank/DDBJ databases">
        <authorList>
            <person name="de Groot N.N."/>
        </authorList>
    </citation>
    <scope>NUCLEOTIDE SEQUENCE [LARGE SCALE GENOMIC DNA]</scope>
    <source>
        <strain evidence="11 12">DSM 17073</strain>
    </source>
</reference>
<feature type="domain" description="Collagen binding" evidence="7">
    <location>
        <begin position="877"/>
        <end position="989"/>
    </location>
</feature>
<feature type="domain" description="SpaA-like prealbumin fold" evidence="9">
    <location>
        <begin position="1338"/>
        <end position="1415"/>
    </location>
</feature>
<keyword evidence="3" id="KW-0134">Cell wall</keyword>
<dbReference type="STRING" id="306540.SAMN05421839_1554"/>
<accession>A0A1I5SZ82</accession>
<dbReference type="OrthoDB" id="2056845at2"/>
<keyword evidence="4" id="KW-0964">Secreted</keyword>
<feature type="domain" description="SDR-like Ig" evidence="10">
    <location>
        <begin position="197"/>
        <end position="286"/>
    </location>
</feature>
<keyword evidence="6" id="KW-0572">Peptidoglycan-anchor</keyword>
<dbReference type="Gene3D" id="2.60.40.740">
    <property type="match status" value="5"/>
</dbReference>
<feature type="domain" description="CNA-B" evidence="8">
    <location>
        <begin position="1635"/>
        <end position="1665"/>
    </location>
</feature>
<evidence type="ECO:0000259" key="9">
    <source>
        <dbReference type="Pfam" id="PF17802"/>
    </source>
</evidence>
<feature type="domain" description="Collagen binding" evidence="7">
    <location>
        <begin position="318"/>
        <end position="445"/>
    </location>
</feature>
<dbReference type="EMBL" id="FOXC01000055">
    <property type="protein sequence ID" value="SFP75757.1"/>
    <property type="molecule type" value="Genomic_DNA"/>
</dbReference>
<evidence type="ECO:0000256" key="4">
    <source>
        <dbReference type="ARBA" id="ARBA00022525"/>
    </source>
</evidence>
<feature type="domain" description="SpaA-like prealbumin fold" evidence="9">
    <location>
        <begin position="1436"/>
        <end position="1504"/>
    </location>
</feature>
<feature type="domain" description="SpaA-like prealbumin fold" evidence="9">
    <location>
        <begin position="1132"/>
        <end position="1216"/>
    </location>
</feature>
<evidence type="ECO:0000256" key="6">
    <source>
        <dbReference type="ARBA" id="ARBA00023088"/>
    </source>
</evidence>
<dbReference type="InterPro" id="IPR008454">
    <property type="entry name" value="Collagen-bd_Cna-like_B-typ_dom"/>
</dbReference>
<dbReference type="Pfam" id="PF05738">
    <property type="entry name" value="Cna_B"/>
    <property type="match status" value="1"/>
</dbReference>
<dbReference type="PANTHER" id="PTHR36108">
    <property type="entry name" value="COLOSSIN-B-RELATED"/>
    <property type="match status" value="1"/>
</dbReference>
<dbReference type="InterPro" id="IPR041171">
    <property type="entry name" value="SDR_Ig"/>
</dbReference>
<dbReference type="Gene3D" id="2.60.40.10">
    <property type="entry name" value="Immunoglobulins"/>
    <property type="match status" value="6"/>
</dbReference>
<keyword evidence="5" id="KW-0732">Signal</keyword>
<gene>
    <name evidence="11" type="ORF">SAMN05421839_1554</name>
</gene>
<dbReference type="Gene3D" id="2.60.40.1280">
    <property type="match status" value="1"/>
</dbReference>
<dbReference type="SUPFAM" id="SSF49478">
    <property type="entry name" value="Cna protein B-type domain"/>
    <property type="match status" value="7"/>
</dbReference>
<feature type="domain" description="Collagen binding" evidence="7">
    <location>
        <begin position="738"/>
        <end position="860"/>
    </location>
</feature>
<feature type="domain" description="Collagen binding" evidence="7">
    <location>
        <begin position="470"/>
        <end position="571"/>
    </location>
</feature>
<protein>
    <submittedName>
        <fullName evidence="11">Uncharacterized surface anchored protein</fullName>
    </submittedName>
</protein>
<evidence type="ECO:0000259" key="7">
    <source>
        <dbReference type="Pfam" id="PF05737"/>
    </source>
</evidence>
<dbReference type="Pfam" id="PF05737">
    <property type="entry name" value="Collagen_bind"/>
    <property type="match status" value="4"/>
</dbReference>
<dbReference type="GO" id="GO:0005518">
    <property type="term" value="F:collagen binding"/>
    <property type="evidence" value="ECO:0007669"/>
    <property type="project" value="InterPro"/>
</dbReference>
<evidence type="ECO:0000313" key="12">
    <source>
        <dbReference type="Proteomes" id="UP000242243"/>
    </source>
</evidence>
<name>A0A1I5SZ82_9BACI</name>
<feature type="domain" description="SpaA-like prealbumin fold" evidence="9">
    <location>
        <begin position="1238"/>
        <end position="1316"/>
    </location>
</feature>
<dbReference type="InterPro" id="IPR013783">
    <property type="entry name" value="Ig-like_fold"/>
</dbReference>
<organism evidence="11 12">
    <name type="scientific">Halolactibacillus halophilus</name>
    <dbReference type="NCBI Taxonomy" id="306540"/>
    <lineage>
        <taxon>Bacteria</taxon>
        <taxon>Bacillati</taxon>
        <taxon>Bacillota</taxon>
        <taxon>Bacilli</taxon>
        <taxon>Bacillales</taxon>
        <taxon>Bacillaceae</taxon>
        <taxon>Halolactibacillus</taxon>
    </lineage>
</organism>
<dbReference type="SUPFAM" id="SSF49401">
    <property type="entry name" value="Bacterial adhesins"/>
    <property type="match status" value="6"/>
</dbReference>
<evidence type="ECO:0000256" key="1">
    <source>
        <dbReference type="ARBA" id="ARBA00004168"/>
    </source>
</evidence>
<comment type="subcellular location">
    <subcellularLocation>
        <location evidence="1">Secreted</location>
        <location evidence="1">Cell wall</location>
        <topology evidence="1">Peptidoglycan-anchor</topology>
    </subcellularLocation>
</comment>
<dbReference type="Proteomes" id="UP000242243">
    <property type="component" value="Unassembled WGS sequence"/>
</dbReference>
<dbReference type="Pfam" id="PF17961">
    <property type="entry name" value="Big_8"/>
    <property type="match status" value="1"/>
</dbReference>
<dbReference type="InterPro" id="IPR008456">
    <property type="entry name" value="Collagen-bd_dom"/>
</dbReference>
<comment type="similarity">
    <text evidence="2">Belongs to the serine-aspartate repeat-containing protein (SDr) family.</text>
</comment>
<dbReference type="Pfam" id="PF17802">
    <property type="entry name" value="SpaA"/>
    <property type="match status" value="6"/>
</dbReference>
<dbReference type="InterPro" id="IPR041033">
    <property type="entry name" value="SpaA_PFL_dom_1"/>
</dbReference>
<evidence type="ECO:0000256" key="5">
    <source>
        <dbReference type="ARBA" id="ARBA00022729"/>
    </source>
</evidence>
<dbReference type="PANTHER" id="PTHR36108:SF13">
    <property type="entry name" value="COLOSSIN-B-RELATED"/>
    <property type="match status" value="1"/>
</dbReference>
<evidence type="ECO:0000313" key="11">
    <source>
        <dbReference type="EMBL" id="SFP75757.1"/>
    </source>
</evidence>
<evidence type="ECO:0000259" key="8">
    <source>
        <dbReference type="Pfam" id="PF05738"/>
    </source>
</evidence>
<evidence type="ECO:0000259" key="10">
    <source>
        <dbReference type="Pfam" id="PF17961"/>
    </source>
</evidence>